<keyword evidence="1" id="KW-0472">Membrane</keyword>
<keyword evidence="1" id="KW-0812">Transmembrane</keyword>
<keyword evidence="1" id="KW-1133">Transmembrane helix</keyword>
<accession>A0AAX3BEC2</accession>
<feature type="transmembrane region" description="Helical" evidence="1">
    <location>
        <begin position="20"/>
        <end position="45"/>
    </location>
</feature>
<reference evidence="2" key="1">
    <citation type="submission" date="2021-04" db="EMBL/GenBank/DDBJ databases">
        <authorList>
            <person name="Postec A."/>
        </authorList>
    </citation>
    <scope>NUCLEOTIDE SEQUENCE</scope>
    <source>
        <strain evidence="2">F1F22</strain>
    </source>
</reference>
<dbReference type="EMBL" id="CP073355">
    <property type="protein sequence ID" value="URA10652.1"/>
    <property type="molecule type" value="Genomic_DNA"/>
</dbReference>
<sequence>MRRERGKTFRQSQRQVIFSVTLFLKLSLALAMILFLSIGVTATLLESGLRTVFGSIFSQKTLFLRLIRTMQIMGFGGAGVMLLSFIFAYMRGLTQYQRLYERIARTAQLDVSYQNPWLVSFPSEDIFGNLGAVLNQYIRQLARFDKLKTSALQRLQERFEYVADFCPIPILLLFLKKSFPYPSVVISYANKAFLEIFAKKGKDDYYEVQGLSFDIHEANKEKHTSVGKLFESMYEAEIAESLFLTDEMQYKVNEVIAHLEPAFLSEQKITPLHESEENPRPIICREIEFYPFFDVVMEEGNEPQRKVREVLVLFKNVQVPRDKSPMDTLLRIWKTLIPLKTEEKKDQKA</sequence>
<gene>
    <name evidence="2" type="ORF">KDW03_02270</name>
</gene>
<reference evidence="2" key="2">
    <citation type="submission" date="2022-06" db="EMBL/GenBank/DDBJ databases">
        <title>Thermospira aquatica gen. nov., sp. nov.</title>
        <authorList>
            <person name="Ben Ali Gam Z."/>
            <person name="Labat M."/>
        </authorList>
    </citation>
    <scope>NUCLEOTIDE SEQUENCE</scope>
    <source>
        <strain evidence="2">F1F22</strain>
    </source>
</reference>
<evidence type="ECO:0008006" key="4">
    <source>
        <dbReference type="Google" id="ProtNLM"/>
    </source>
</evidence>
<dbReference type="RefSeq" id="WP_271435777.1">
    <property type="nucleotide sequence ID" value="NZ_CP073355.1"/>
</dbReference>
<evidence type="ECO:0000256" key="1">
    <source>
        <dbReference type="SAM" id="Phobius"/>
    </source>
</evidence>
<evidence type="ECO:0000313" key="2">
    <source>
        <dbReference type="EMBL" id="URA10652.1"/>
    </source>
</evidence>
<name>A0AAX3BEC2_9SPIR</name>
<evidence type="ECO:0000313" key="3">
    <source>
        <dbReference type="Proteomes" id="UP001056539"/>
    </source>
</evidence>
<organism evidence="2 3">
    <name type="scientific">Thermospira aquatica</name>
    <dbReference type="NCBI Taxonomy" id="2828656"/>
    <lineage>
        <taxon>Bacteria</taxon>
        <taxon>Pseudomonadati</taxon>
        <taxon>Spirochaetota</taxon>
        <taxon>Spirochaetia</taxon>
        <taxon>Brevinematales</taxon>
        <taxon>Thermospiraceae</taxon>
        <taxon>Thermospira</taxon>
    </lineage>
</organism>
<dbReference type="AlphaFoldDB" id="A0AAX3BEC2"/>
<dbReference type="KEGG" id="taqu:KDW03_02270"/>
<feature type="transmembrane region" description="Helical" evidence="1">
    <location>
        <begin position="65"/>
        <end position="89"/>
    </location>
</feature>
<protein>
    <recommendedName>
        <fullName evidence="4">HAMP domain-containing protein</fullName>
    </recommendedName>
</protein>
<proteinExistence type="predicted"/>
<dbReference type="Proteomes" id="UP001056539">
    <property type="component" value="Chromosome"/>
</dbReference>
<keyword evidence="3" id="KW-1185">Reference proteome</keyword>